<dbReference type="Proteomes" id="UP000077412">
    <property type="component" value="Chromosome"/>
</dbReference>
<dbReference type="InterPro" id="IPR013022">
    <property type="entry name" value="Xyl_isomerase-like_TIM-brl"/>
</dbReference>
<evidence type="ECO:0000313" key="2">
    <source>
        <dbReference type="EMBL" id="ANX10692.1"/>
    </source>
</evidence>
<feature type="domain" description="Xylose isomerase-like TIM barrel" evidence="1">
    <location>
        <begin position="40"/>
        <end position="270"/>
    </location>
</feature>
<name>A0A1B1YZS1_9BACL</name>
<dbReference type="OrthoDB" id="2471096at2"/>
<protein>
    <recommendedName>
        <fullName evidence="1">Xylose isomerase-like TIM barrel domain-containing protein</fullName>
    </recommendedName>
</protein>
<dbReference type="KEGG" id="far:ABE41_001525"/>
<organism evidence="2 3">
    <name type="scientific">Fictibacillus arsenicus</name>
    <dbReference type="NCBI Taxonomy" id="255247"/>
    <lineage>
        <taxon>Bacteria</taxon>
        <taxon>Bacillati</taxon>
        <taxon>Bacillota</taxon>
        <taxon>Bacilli</taxon>
        <taxon>Bacillales</taxon>
        <taxon>Fictibacillaceae</taxon>
        <taxon>Fictibacillus</taxon>
    </lineage>
</organism>
<dbReference type="RefSeq" id="WP_066285803.1">
    <property type="nucleotide sequence ID" value="NZ_CP016761.1"/>
</dbReference>
<dbReference type="SUPFAM" id="SSF51658">
    <property type="entry name" value="Xylose isomerase-like"/>
    <property type="match status" value="1"/>
</dbReference>
<gene>
    <name evidence="2" type="ORF">ABE41_001525</name>
</gene>
<dbReference type="Pfam" id="PF01261">
    <property type="entry name" value="AP_endonuc_2"/>
    <property type="match status" value="1"/>
</dbReference>
<proteinExistence type="predicted"/>
<evidence type="ECO:0000259" key="1">
    <source>
        <dbReference type="Pfam" id="PF01261"/>
    </source>
</evidence>
<reference evidence="2 3" key="1">
    <citation type="submission" date="2016-08" db="EMBL/GenBank/DDBJ databases">
        <title>Complete genome sequence of Fictibacillus arsenicus G25-54, a strain with toxicity to nematodes and a potential arsenic-resistance activity.</title>
        <authorList>
            <person name="Zheng Z."/>
        </authorList>
    </citation>
    <scope>NUCLEOTIDE SEQUENCE [LARGE SCALE GENOMIC DNA]</scope>
    <source>
        <strain evidence="2 3">G25-54</strain>
    </source>
</reference>
<dbReference type="Gene3D" id="3.20.20.150">
    <property type="entry name" value="Divalent-metal-dependent TIM barrel enzymes"/>
    <property type="match status" value="1"/>
</dbReference>
<keyword evidence="3" id="KW-1185">Reference proteome</keyword>
<dbReference type="AlphaFoldDB" id="A0A1B1YZS1"/>
<evidence type="ECO:0000313" key="3">
    <source>
        <dbReference type="Proteomes" id="UP000077412"/>
    </source>
</evidence>
<dbReference type="InterPro" id="IPR036237">
    <property type="entry name" value="Xyl_isomerase-like_sf"/>
</dbReference>
<dbReference type="EMBL" id="CP016761">
    <property type="protein sequence ID" value="ANX10692.1"/>
    <property type="molecule type" value="Genomic_DNA"/>
</dbReference>
<dbReference type="STRING" id="255247.ABE41_001525"/>
<accession>A0A1B1YZS1</accession>
<sequence>MTHKIAISGSTIMSDTSLFHELFIDETSHIEIGEFENEDAYQHFLGKIKSSNKSFSLHSPLFRKDSKYDLIEFVQFEPDKAWIQFENEVMRMAQAGAAYILVHFPYFQDESKDPNTLIEEGLQRLSLLQTKYNLPIVCEPKLGMWKSTKGIEYLHNFPVSVWKKYGLKLCIDIGDYLLAAAELSVNPPELIQKWQEHIKVVHLHNIEFIEGKYIWIPIHPSHEEDDVYFPVKEILSFIAKRNNIYWVLEHTPHSRPKKDFVKEGIQWLKKDILKIE</sequence>